<proteinExistence type="predicted"/>
<feature type="signal peptide" evidence="1">
    <location>
        <begin position="1"/>
        <end position="18"/>
    </location>
</feature>
<reference evidence="2" key="1">
    <citation type="submission" date="2014-06" db="EMBL/GenBank/DDBJ databases">
        <authorList>
            <person name="Ju J."/>
            <person name="Zhang J."/>
        </authorList>
    </citation>
    <scope>NUCLEOTIDE SEQUENCE</scope>
    <source>
        <strain evidence="2">SscI8</strain>
    </source>
</reference>
<dbReference type="EMBL" id="LK056650">
    <property type="protein sequence ID" value="CDS81905.1"/>
    <property type="molecule type" value="Genomic_DNA"/>
</dbReference>
<gene>
    <name evidence="2" type="ORF">SPSC_00087</name>
</gene>
<protein>
    <submittedName>
        <fullName evidence="2">Uncharacterized protein</fullName>
    </submittedName>
</protein>
<evidence type="ECO:0000256" key="1">
    <source>
        <dbReference type="SAM" id="SignalP"/>
    </source>
</evidence>
<feature type="chain" id="PRO_5007281147" evidence="1">
    <location>
        <begin position="19"/>
        <end position="193"/>
    </location>
</feature>
<name>A0A127Z5D0_9BASI</name>
<keyword evidence="1" id="KW-0732">Signal</keyword>
<evidence type="ECO:0000313" key="2">
    <source>
        <dbReference type="EMBL" id="CDS81905.1"/>
    </source>
</evidence>
<sequence>MLCSLTFLSSSCFPLVASAPTDIVLPLPQVQSAFLSSADFAELATMVLSKLRHLDPSVEVEKHELSQVLQTPAAKEVHQVLDAQRHVQNLIHIHSTSRNSHTYAFVLRFEGETRTVRKQTDPTVATLALITVHRVPTNRIELNGFVNAKDIGNRPILLQRILSAGGPSEEDQPISHDLDSLLGDRIAGFRLAL</sequence>
<dbReference type="AlphaFoldDB" id="A0A127Z5D0"/>
<organism evidence="2">
    <name type="scientific">Sporisorium scitamineum</name>
    <dbReference type="NCBI Taxonomy" id="49012"/>
    <lineage>
        <taxon>Eukaryota</taxon>
        <taxon>Fungi</taxon>
        <taxon>Dikarya</taxon>
        <taxon>Basidiomycota</taxon>
        <taxon>Ustilaginomycotina</taxon>
        <taxon>Ustilaginomycetes</taxon>
        <taxon>Ustilaginales</taxon>
        <taxon>Ustilaginaceae</taxon>
        <taxon>Sporisorium</taxon>
    </lineage>
</organism>
<accession>A0A127Z5D0</accession>